<dbReference type="Gene3D" id="2.40.128.200">
    <property type="match status" value="1"/>
</dbReference>
<keyword evidence="4" id="KW-0449">Lipoprotein</keyword>
<dbReference type="InterPro" id="IPR036328">
    <property type="entry name" value="MliC_sf"/>
</dbReference>
<dbReference type="AlphaFoldDB" id="A0AA40X2Z0"/>
<dbReference type="InterPro" id="IPR018660">
    <property type="entry name" value="MliC"/>
</dbReference>
<evidence type="ECO:0000256" key="3">
    <source>
        <dbReference type="ARBA" id="ARBA00023139"/>
    </source>
</evidence>
<evidence type="ECO:0000256" key="4">
    <source>
        <dbReference type="ARBA" id="ARBA00023288"/>
    </source>
</evidence>
<keyword evidence="1" id="KW-0732">Signal</keyword>
<proteinExistence type="predicted"/>
<evidence type="ECO:0000313" key="7">
    <source>
        <dbReference type="Proteomes" id="UP000705283"/>
    </source>
</evidence>
<gene>
    <name evidence="6" type="ORF">ITX54_13125</name>
</gene>
<keyword evidence="3" id="KW-0564">Palmitate</keyword>
<organism evidence="6 7">
    <name type="scientific">Rouxiella silvae</name>
    <dbReference type="NCBI Taxonomy" id="1646373"/>
    <lineage>
        <taxon>Bacteria</taxon>
        <taxon>Pseudomonadati</taxon>
        <taxon>Pseudomonadota</taxon>
        <taxon>Gammaproteobacteria</taxon>
        <taxon>Enterobacterales</taxon>
        <taxon>Yersiniaceae</taxon>
        <taxon>Rouxiella</taxon>
    </lineage>
</organism>
<accession>A0AA40X2Z0</accession>
<dbReference type="RefSeq" id="WP_173882074.1">
    <property type="nucleotide sequence ID" value="NZ_CBCSCF010000003.1"/>
</dbReference>
<name>A0AA40X2Z0_9GAMM</name>
<comment type="caution">
    <text evidence="6">The sequence shown here is derived from an EMBL/GenBank/DDBJ whole genome shotgun (WGS) entry which is preliminary data.</text>
</comment>
<dbReference type="Pfam" id="PF09864">
    <property type="entry name" value="MliC"/>
    <property type="match status" value="1"/>
</dbReference>
<dbReference type="Proteomes" id="UP000705283">
    <property type="component" value="Unassembled WGS sequence"/>
</dbReference>
<evidence type="ECO:0000313" key="6">
    <source>
        <dbReference type="EMBL" id="MBF6637600.1"/>
    </source>
</evidence>
<protein>
    <submittedName>
        <fullName evidence="6">MliC family protein</fullName>
    </submittedName>
</protein>
<dbReference type="SUPFAM" id="SSF141488">
    <property type="entry name" value="YdhA-like"/>
    <property type="match status" value="1"/>
</dbReference>
<sequence length="113" mass="12024">MDIKIKTALLALTGVALSGCSLMDHNKPAQSDNTVLHYSCGTTPLTVTLDKPAREVSLVLDGIQLHLPQVVAASGTRYSDGHYTFWSKGNAALVQRGDDVIINDCDLLNSGAK</sequence>
<dbReference type="PROSITE" id="PS51257">
    <property type="entry name" value="PROKAR_LIPOPROTEIN"/>
    <property type="match status" value="1"/>
</dbReference>
<reference evidence="6" key="1">
    <citation type="submission" date="2020-11" db="EMBL/GenBank/DDBJ databases">
        <authorList>
            <person name="Lee S.D."/>
        </authorList>
    </citation>
    <scope>NUCLEOTIDE SEQUENCE</scope>
    <source>
        <strain evidence="6">SAP-2</strain>
    </source>
</reference>
<feature type="domain" description="C-type lysozyme inhibitor" evidence="5">
    <location>
        <begin position="38"/>
        <end position="100"/>
    </location>
</feature>
<evidence type="ECO:0000256" key="2">
    <source>
        <dbReference type="ARBA" id="ARBA00023136"/>
    </source>
</evidence>
<reference evidence="6" key="2">
    <citation type="submission" date="2022-09" db="EMBL/GenBank/DDBJ databases">
        <title>Rouxiella aceris sp. nov., isolated from tree sap and emended description of the genus Rhouxiella.</title>
        <authorList>
            <person name="Kim I.S."/>
        </authorList>
    </citation>
    <scope>NUCLEOTIDE SEQUENCE</scope>
    <source>
        <strain evidence="6">SAP-2</strain>
    </source>
</reference>
<evidence type="ECO:0000259" key="5">
    <source>
        <dbReference type="Pfam" id="PF09864"/>
    </source>
</evidence>
<keyword evidence="2" id="KW-0472">Membrane</keyword>
<evidence type="ECO:0000256" key="1">
    <source>
        <dbReference type="ARBA" id="ARBA00022729"/>
    </source>
</evidence>
<dbReference type="EMBL" id="JADMKS010000005">
    <property type="protein sequence ID" value="MBF6637600.1"/>
    <property type="molecule type" value="Genomic_DNA"/>
</dbReference>